<dbReference type="EC" id="2.2.1.9" evidence="7"/>
<dbReference type="Pfam" id="PF02776">
    <property type="entry name" value="TPP_enzyme_N"/>
    <property type="match status" value="1"/>
</dbReference>
<evidence type="ECO:0000256" key="2">
    <source>
        <dbReference type="ARBA" id="ARBA00022679"/>
    </source>
</evidence>
<keyword evidence="5 7" id="KW-0786">Thiamine pyrophosphate</keyword>
<dbReference type="PIRSF" id="PIRSF004983">
    <property type="entry name" value="MenD"/>
    <property type="match status" value="1"/>
</dbReference>
<comment type="cofactor">
    <cofactor evidence="7">
        <name>Mg(2+)</name>
        <dbReference type="ChEBI" id="CHEBI:18420"/>
    </cofactor>
    <cofactor evidence="7">
        <name>Mn(2+)</name>
        <dbReference type="ChEBI" id="CHEBI:29035"/>
    </cofactor>
</comment>
<comment type="catalytic activity">
    <reaction evidence="7">
        <text>isochorismate + 2-oxoglutarate + H(+) = 5-enolpyruvoyl-6-hydroxy-2-succinyl-cyclohex-3-ene-1-carboxylate + CO2</text>
        <dbReference type="Rhea" id="RHEA:25593"/>
        <dbReference type="ChEBI" id="CHEBI:15378"/>
        <dbReference type="ChEBI" id="CHEBI:16526"/>
        <dbReference type="ChEBI" id="CHEBI:16810"/>
        <dbReference type="ChEBI" id="CHEBI:29780"/>
        <dbReference type="ChEBI" id="CHEBI:58818"/>
        <dbReference type="EC" id="2.2.1.9"/>
    </reaction>
</comment>
<dbReference type="EMBL" id="WMIB01000014">
    <property type="protein sequence ID" value="MTH54405.1"/>
    <property type="molecule type" value="Genomic_DNA"/>
</dbReference>
<dbReference type="SUPFAM" id="SSF52467">
    <property type="entry name" value="DHS-like NAD/FAD-binding domain"/>
    <property type="match status" value="1"/>
</dbReference>
<dbReference type="HAMAP" id="MF_01659">
    <property type="entry name" value="MenD"/>
    <property type="match status" value="1"/>
</dbReference>
<keyword evidence="3 7" id="KW-0479">Metal-binding</keyword>
<evidence type="ECO:0000259" key="8">
    <source>
        <dbReference type="Pfam" id="PF02775"/>
    </source>
</evidence>
<comment type="subunit">
    <text evidence="7">Homodimer.</text>
</comment>
<keyword evidence="6 7" id="KW-0464">Manganese</keyword>
<dbReference type="GO" id="GO:0030976">
    <property type="term" value="F:thiamine pyrophosphate binding"/>
    <property type="evidence" value="ECO:0007669"/>
    <property type="project" value="UniProtKB-UniRule"/>
</dbReference>
<evidence type="ECO:0000256" key="6">
    <source>
        <dbReference type="ARBA" id="ARBA00023211"/>
    </source>
</evidence>
<dbReference type="GO" id="GO:0070204">
    <property type="term" value="F:2-succinyl-5-enolpyruvyl-6-hydroxy-3-cyclohexene-1-carboxylic-acid synthase activity"/>
    <property type="evidence" value="ECO:0007669"/>
    <property type="project" value="UniProtKB-UniRule"/>
</dbReference>
<keyword evidence="2 7" id="KW-0808">Transferase</keyword>
<dbReference type="GO" id="GO:0009234">
    <property type="term" value="P:menaquinone biosynthetic process"/>
    <property type="evidence" value="ECO:0007669"/>
    <property type="project" value="UniProtKB-UniRule"/>
</dbReference>
<dbReference type="Pfam" id="PF16582">
    <property type="entry name" value="TPP_enzyme_M_2"/>
    <property type="match status" value="1"/>
</dbReference>
<gene>
    <name evidence="7 11" type="primary">menD</name>
    <name evidence="11" type="ORF">GKZ89_13460</name>
</gene>
<evidence type="ECO:0000256" key="5">
    <source>
        <dbReference type="ARBA" id="ARBA00023052"/>
    </source>
</evidence>
<feature type="domain" description="Thiamine pyrophosphate enzyme TPP-binding" evidence="8">
    <location>
        <begin position="436"/>
        <end position="551"/>
    </location>
</feature>
<dbReference type="GO" id="GO:0030145">
    <property type="term" value="F:manganese ion binding"/>
    <property type="evidence" value="ECO:0007669"/>
    <property type="project" value="UniProtKB-UniRule"/>
</dbReference>
<comment type="function">
    <text evidence="7">Catalyzes the thiamine diphosphate-dependent decarboxylation of 2-oxoglutarate and the subsequent addition of the resulting succinic semialdehyde-thiamine pyrophosphate anion to isochorismate to yield 2-succinyl-5-enolpyruvyl-6-hydroxy-3-cyclohexene-1-carboxylate (SEPHCHC).</text>
</comment>
<organism evidence="11 12">
    <name type="scientific">Metabacillus mangrovi</name>
    <dbReference type="NCBI Taxonomy" id="1491830"/>
    <lineage>
        <taxon>Bacteria</taxon>
        <taxon>Bacillati</taxon>
        <taxon>Bacillota</taxon>
        <taxon>Bacilli</taxon>
        <taxon>Bacillales</taxon>
        <taxon>Bacillaceae</taxon>
        <taxon>Metabacillus</taxon>
    </lineage>
</organism>
<evidence type="ECO:0000256" key="7">
    <source>
        <dbReference type="HAMAP-Rule" id="MF_01659"/>
    </source>
</evidence>
<dbReference type="InterPro" id="IPR029061">
    <property type="entry name" value="THDP-binding"/>
</dbReference>
<dbReference type="NCBIfam" id="TIGR00173">
    <property type="entry name" value="menD"/>
    <property type="match status" value="1"/>
</dbReference>
<dbReference type="UniPathway" id="UPA01057">
    <property type="reaction ID" value="UER00164"/>
</dbReference>
<dbReference type="Gene3D" id="3.40.50.1220">
    <property type="entry name" value="TPP-binding domain"/>
    <property type="match status" value="1"/>
</dbReference>
<name>A0A7X2V5F9_9BACI</name>
<proteinExistence type="inferred from homology"/>
<comment type="cofactor">
    <cofactor evidence="7">
        <name>thiamine diphosphate</name>
        <dbReference type="ChEBI" id="CHEBI:58937"/>
    </cofactor>
    <text evidence="7">Binds 1 thiamine pyrophosphate per subunit.</text>
</comment>
<comment type="caution">
    <text evidence="11">The sequence shown here is derived from an EMBL/GenBank/DDBJ whole genome shotgun (WGS) entry which is preliminary data.</text>
</comment>
<feature type="domain" description="Menaquinone biosynthesis protein MenD middle" evidence="10">
    <location>
        <begin position="188"/>
        <end position="401"/>
    </location>
</feature>
<accession>A0A7X2V5F9</accession>
<comment type="pathway">
    <text evidence="7">Quinol/quinone metabolism; menaquinone biosynthesis.</text>
</comment>
<evidence type="ECO:0000313" key="12">
    <source>
        <dbReference type="Proteomes" id="UP000434639"/>
    </source>
</evidence>
<dbReference type="PANTHER" id="PTHR42916:SF1">
    <property type="entry name" value="PROTEIN PHYLLO, CHLOROPLASTIC"/>
    <property type="match status" value="1"/>
</dbReference>
<keyword evidence="1 7" id="KW-0474">Menaquinone biosynthesis</keyword>
<comment type="pathway">
    <text evidence="7">Quinol/quinone metabolism; 1,4-dihydroxy-2-naphthoate biosynthesis; 1,4-dihydroxy-2-naphthoate from chorismate: step 2/7.</text>
</comment>
<dbReference type="InterPro" id="IPR004433">
    <property type="entry name" value="MenaQ_synth_MenD"/>
</dbReference>
<dbReference type="Pfam" id="PF02775">
    <property type="entry name" value="TPP_enzyme_C"/>
    <property type="match status" value="1"/>
</dbReference>
<evidence type="ECO:0000259" key="10">
    <source>
        <dbReference type="Pfam" id="PF16582"/>
    </source>
</evidence>
<keyword evidence="12" id="KW-1185">Reference proteome</keyword>
<evidence type="ECO:0000256" key="3">
    <source>
        <dbReference type="ARBA" id="ARBA00022723"/>
    </source>
</evidence>
<evidence type="ECO:0000259" key="9">
    <source>
        <dbReference type="Pfam" id="PF02776"/>
    </source>
</evidence>
<dbReference type="Proteomes" id="UP000434639">
    <property type="component" value="Unassembled WGS sequence"/>
</dbReference>
<sequence length="583" mass="64455">MTGHDAHTKYLAGFVNEMALQGLTDAVISPGSRSTPLAILLAEHPSVQTHLQIDERSAAFYALGMAKKLRRPIVLLCTSGTAAANYFPAVIEASLSNVPLVVLTADRPHELRDVGAPQAINQNEMYGSYVKWFADAAVPEDTPFMRRYARTLASRSYGEAAAVPMGPVHLNFPLREPLIPDLSLPSLWGRQEKQTYKGQAAAVADPHEAEKLAGIIRSSERGLLVCGELHDPEFKEAVMELSKASGFPILADPLSNLRTGSGSKEEIIEHYDSILKNEELRDHLRPDLVIRFGAVPVSKPLFVMLRDEEEIYQVIVDQNGKWRDPALAAAEIFPVNEAQLCRQLAESIRSSKNADFAEEWKLANRIFRDRVADIEEGADLFEGKVFMELSHLMPEDSQMFVGNSMPIRDADTYFGTTEKQVSIYANRGANGIDGVVSSSLGIAAASKQPTVLVIGDLSMYHDLNGLLGAKLNGVSMTIVLLNNDGGGIFSFLPQSAEEKHFEYLFGTPAGLDYRKAAELYQTSYFKAESWESFRKCFTEYAGSEGVQIIEVPTNRHTRVKIHRELLESVSREIIGELLNEKRD</sequence>
<dbReference type="InterPro" id="IPR029035">
    <property type="entry name" value="DHS-like_NAD/FAD-binding_dom"/>
</dbReference>
<dbReference type="CDD" id="cd02009">
    <property type="entry name" value="TPP_SHCHC_synthase"/>
    <property type="match status" value="1"/>
</dbReference>
<dbReference type="GO" id="GO:0000287">
    <property type="term" value="F:magnesium ion binding"/>
    <property type="evidence" value="ECO:0007669"/>
    <property type="project" value="UniProtKB-UniRule"/>
</dbReference>
<dbReference type="SUPFAM" id="SSF52518">
    <property type="entry name" value="Thiamin diphosphate-binding fold (THDP-binding)"/>
    <property type="match status" value="2"/>
</dbReference>
<dbReference type="InterPro" id="IPR011766">
    <property type="entry name" value="TPP_enzyme_TPP-bd"/>
</dbReference>
<feature type="domain" description="Thiamine pyrophosphate enzyme N-terminal TPP-binding" evidence="9">
    <location>
        <begin position="15"/>
        <end position="125"/>
    </location>
</feature>
<dbReference type="OrthoDB" id="9791859at2"/>
<reference evidence="11 12" key="1">
    <citation type="journal article" date="2017" name="Int. J. Syst. Evol. Microbiol.">
        <title>Bacillus mangrovi sp. nov., isolated from a sediment sample from a mangrove forest.</title>
        <authorList>
            <person name="Gupta V."/>
            <person name="Singh P.K."/>
            <person name="Korpole S."/>
            <person name="Tanuku N.R.S."/>
            <person name="Pinnaka A.K."/>
        </authorList>
    </citation>
    <scope>NUCLEOTIDE SEQUENCE [LARGE SCALE GENOMIC DNA]</scope>
    <source>
        <strain evidence="11 12">KCTC 33872</strain>
    </source>
</reference>
<dbReference type="InterPro" id="IPR012001">
    <property type="entry name" value="Thiamin_PyroP_enz_TPP-bd_dom"/>
</dbReference>
<dbReference type="InterPro" id="IPR032264">
    <property type="entry name" value="MenD_middle"/>
</dbReference>
<dbReference type="UniPathway" id="UPA00079"/>
<keyword evidence="4 7" id="KW-0460">Magnesium</keyword>
<dbReference type="PANTHER" id="PTHR42916">
    <property type="entry name" value="2-SUCCINYL-5-ENOLPYRUVYL-6-HYDROXY-3-CYCLOHEXENE-1-CARBOXYLATE SYNTHASE"/>
    <property type="match status" value="1"/>
</dbReference>
<evidence type="ECO:0000256" key="4">
    <source>
        <dbReference type="ARBA" id="ARBA00022842"/>
    </source>
</evidence>
<dbReference type="Gene3D" id="3.40.50.970">
    <property type="match status" value="2"/>
</dbReference>
<dbReference type="CDD" id="cd07037">
    <property type="entry name" value="TPP_PYR_MenD"/>
    <property type="match status" value="1"/>
</dbReference>
<evidence type="ECO:0000313" key="11">
    <source>
        <dbReference type="EMBL" id="MTH54405.1"/>
    </source>
</evidence>
<comment type="similarity">
    <text evidence="7">Belongs to the TPP enzyme family. MenD subfamily.</text>
</comment>
<dbReference type="RefSeq" id="WP_155112921.1">
    <property type="nucleotide sequence ID" value="NZ_WMIB01000014.1"/>
</dbReference>
<dbReference type="AlphaFoldDB" id="A0A7X2V5F9"/>
<evidence type="ECO:0000256" key="1">
    <source>
        <dbReference type="ARBA" id="ARBA00022428"/>
    </source>
</evidence>
<protein>
    <recommendedName>
        <fullName evidence="7">2-succinyl-5-enolpyruvyl-6-hydroxy-3-cyclohexene-1-carboxylate synthase</fullName>
        <shortName evidence="7">SEPHCHC synthase</shortName>
        <ecNumber evidence="7">2.2.1.9</ecNumber>
    </recommendedName>
    <alternativeName>
        <fullName evidence="7">Menaquinone biosynthesis protein MenD</fullName>
    </alternativeName>
</protein>